<dbReference type="STRING" id="1122198.SAMN02745729_13130"/>
<accession>A0A1H4H841</accession>
<dbReference type="RefSeq" id="WP_091828198.1">
    <property type="nucleotide sequence ID" value="NZ_FNRJ01000031.1"/>
</dbReference>
<dbReference type="InterPro" id="IPR008900">
    <property type="entry name" value="Zot_N"/>
</dbReference>
<reference evidence="4" key="1">
    <citation type="submission" date="2016-10" db="EMBL/GenBank/DDBJ databases">
        <authorList>
            <person name="Varghese N."/>
            <person name="Submissions S."/>
        </authorList>
    </citation>
    <scope>NUCLEOTIDE SEQUENCE [LARGE SCALE GENOMIC DNA]</scope>
    <source>
        <strain evidence="4">DSM 11526</strain>
    </source>
</reference>
<evidence type="ECO:0000259" key="2">
    <source>
        <dbReference type="Pfam" id="PF05707"/>
    </source>
</evidence>
<proteinExistence type="predicted"/>
<evidence type="ECO:0000313" key="4">
    <source>
        <dbReference type="Proteomes" id="UP000242469"/>
    </source>
</evidence>
<evidence type="ECO:0000313" key="3">
    <source>
        <dbReference type="EMBL" id="SEB17954.1"/>
    </source>
</evidence>
<evidence type="ECO:0000256" key="1">
    <source>
        <dbReference type="SAM" id="MobiDB-lite"/>
    </source>
</evidence>
<name>A0A1H4H841_9GAMM</name>
<protein>
    <submittedName>
        <fullName evidence="3">Zona occludens toxin</fullName>
    </submittedName>
</protein>
<organism evidence="3 4">
    <name type="scientific">Marinobacterium iners DSM 11526</name>
    <dbReference type="NCBI Taxonomy" id="1122198"/>
    <lineage>
        <taxon>Bacteria</taxon>
        <taxon>Pseudomonadati</taxon>
        <taxon>Pseudomonadota</taxon>
        <taxon>Gammaproteobacteria</taxon>
        <taxon>Oceanospirillales</taxon>
        <taxon>Oceanospirillaceae</taxon>
        <taxon>Marinobacterium</taxon>
    </lineage>
</organism>
<dbReference type="OrthoDB" id="6280543at2"/>
<feature type="region of interest" description="Disordered" evidence="1">
    <location>
        <begin position="395"/>
        <end position="414"/>
    </location>
</feature>
<feature type="region of interest" description="Disordered" evidence="1">
    <location>
        <begin position="287"/>
        <end position="311"/>
    </location>
</feature>
<feature type="domain" description="Zona occludens toxin N-terminal" evidence="2">
    <location>
        <begin position="2"/>
        <end position="214"/>
    </location>
</feature>
<dbReference type="Pfam" id="PF05707">
    <property type="entry name" value="Zot"/>
    <property type="match status" value="1"/>
</dbReference>
<dbReference type="Proteomes" id="UP000242469">
    <property type="component" value="Unassembled WGS sequence"/>
</dbReference>
<keyword evidence="4" id="KW-1185">Reference proteome</keyword>
<dbReference type="Gene3D" id="3.40.50.300">
    <property type="entry name" value="P-loop containing nucleotide triphosphate hydrolases"/>
    <property type="match status" value="1"/>
</dbReference>
<dbReference type="AlphaFoldDB" id="A0A1H4H841"/>
<gene>
    <name evidence="3" type="ORF">SAMN02745729_13130</name>
</gene>
<dbReference type="InterPro" id="IPR027417">
    <property type="entry name" value="P-loop_NTPase"/>
</dbReference>
<sequence>MSISIHHGANGSFKTAGVISDYFIPAAKAGRVVVTNIRGVSRERTFLHMQDVPDSFDVVFIDTDTRQGRYQMATWFHWAPLGALCLFDESGVMFPKAWRQKDLDALDYPGGPDQASIDGRPANWIEAWEMHRHFNWDIVLTAPNIKSIRDDIRQTTEGAYKHKNKALLGPMFRGYKEGYHDAQKNGQSASDFDVIRDKRVNPLVFRLYDSTKTGVASQTLNGFNLFKSPRIVFALGIAISAFVYATATGGYEILLGTRTTTQAQPIAPAPDPSVDLSSQAPVPVSVVPPVPVDDSDNRDVVPRPDRQAGSIDSGPLSGLRLWISGYVTAPNRIYYSLSVLVDGDPVEYLASDLRQMGYQFNGYGRCYGEIVYQGESYPVTCVPLVLRNDSLGPSGAVREGRNVEHTNAPPRTAL</sequence>
<feature type="compositionally biased region" description="Basic and acidic residues" evidence="1">
    <location>
        <begin position="295"/>
        <end position="306"/>
    </location>
</feature>
<dbReference type="EMBL" id="FNRJ01000031">
    <property type="protein sequence ID" value="SEB17954.1"/>
    <property type="molecule type" value="Genomic_DNA"/>
</dbReference>